<dbReference type="EMBL" id="QGKX02001290">
    <property type="protein sequence ID" value="KAF3538564.1"/>
    <property type="molecule type" value="Genomic_DNA"/>
</dbReference>
<comment type="caution">
    <text evidence="2">The sequence shown here is derived from an EMBL/GenBank/DDBJ whole genome shotgun (WGS) entry which is preliminary data.</text>
</comment>
<protein>
    <submittedName>
        <fullName evidence="2">Uncharacterized protein</fullName>
    </submittedName>
</protein>
<proteinExistence type="predicted"/>
<feature type="compositionally biased region" description="Basic and acidic residues" evidence="1">
    <location>
        <begin position="129"/>
        <end position="138"/>
    </location>
</feature>
<feature type="compositionally biased region" description="Basic and acidic residues" evidence="1">
    <location>
        <begin position="238"/>
        <end position="247"/>
    </location>
</feature>
<reference evidence="2" key="1">
    <citation type="submission" date="2019-12" db="EMBL/GenBank/DDBJ databases">
        <title>Genome sequencing and annotation of Brassica cretica.</title>
        <authorList>
            <person name="Studholme D.J."/>
            <person name="Sarris P."/>
        </authorList>
    </citation>
    <scope>NUCLEOTIDE SEQUENCE</scope>
    <source>
        <strain evidence="2">PFS-109/04</strain>
        <tissue evidence="2">Leaf</tissue>
    </source>
</reference>
<name>A0A8S9QJZ9_BRACR</name>
<dbReference type="AlphaFoldDB" id="A0A8S9QJZ9"/>
<feature type="region of interest" description="Disordered" evidence="1">
    <location>
        <begin position="1"/>
        <end position="40"/>
    </location>
</feature>
<dbReference type="Proteomes" id="UP000712600">
    <property type="component" value="Unassembled WGS sequence"/>
</dbReference>
<feature type="region of interest" description="Disordered" evidence="1">
    <location>
        <begin position="225"/>
        <end position="247"/>
    </location>
</feature>
<organism evidence="2 3">
    <name type="scientific">Brassica cretica</name>
    <name type="common">Mustard</name>
    <dbReference type="NCBI Taxonomy" id="69181"/>
    <lineage>
        <taxon>Eukaryota</taxon>
        <taxon>Viridiplantae</taxon>
        <taxon>Streptophyta</taxon>
        <taxon>Embryophyta</taxon>
        <taxon>Tracheophyta</taxon>
        <taxon>Spermatophyta</taxon>
        <taxon>Magnoliopsida</taxon>
        <taxon>eudicotyledons</taxon>
        <taxon>Gunneridae</taxon>
        <taxon>Pentapetalae</taxon>
        <taxon>rosids</taxon>
        <taxon>malvids</taxon>
        <taxon>Brassicales</taxon>
        <taxon>Brassicaceae</taxon>
        <taxon>Brassiceae</taxon>
        <taxon>Brassica</taxon>
    </lineage>
</organism>
<evidence type="ECO:0000313" key="3">
    <source>
        <dbReference type="Proteomes" id="UP000712600"/>
    </source>
</evidence>
<evidence type="ECO:0000256" key="1">
    <source>
        <dbReference type="SAM" id="MobiDB-lite"/>
    </source>
</evidence>
<accession>A0A8S9QJZ9</accession>
<feature type="region of interest" description="Disordered" evidence="1">
    <location>
        <begin position="59"/>
        <end position="91"/>
    </location>
</feature>
<feature type="compositionally biased region" description="Polar residues" evidence="1">
    <location>
        <begin position="161"/>
        <end position="172"/>
    </location>
</feature>
<feature type="compositionally biased region" description="Polar residues" evidence="1">
    <location>
        <begin position="59"/>
        <end position="68"/>
    </location>
</feature>
<evidence type="ECO:0000313" key="2">
    <source>
        <dbReference type="EMBL" id="KAF3538564.1"/>
    </source>
</evidence>
<sequence length="247" mass="27672">MSNPQNTGLFGTPEIPSARSGRYTGENSQRPPPQDMTHRSLTYSGLDEIDTGLQLPRSITIQFQNGSTERQREPRTRIPLPNYSIPENQTPSATRTFHQAGFDNSTEQAWRHDLRGRASDSKIQPKGQSLEKQKRQGDHAGITELSTPSSEEKSQHDFMGPNNNATDEIKSQTVGKIRFKNTVAIRTLENPDEATLPPSITQYNSNIKSPCGKIPNFKRKNKMTKIREATGKTDCPTDSEKRQNANH</sequence>
<feature type="region of interest" description="Disordered" evidence="1">
    <location>
        <begin position="116"/>
        <end position="172"/>
    </location>
</feature>
<gene>
    <name evidence="2" type="ORF">F2Q69_00023565</name>
</gene>